<evidence type="ECO:0000313" key="3">
    <source>
        <dbReference type="Proteomes" id="UP000005206"/>
    </source>
</evidence>
<dbReference type="RefSeq" id="XP_003046268.1">
    <property type="nucleotide sequence ID" value="XM_003046222.1"/>
</dbReference>
<dbReference type="VEuPathDB" id="FungiDB:NECHADRAFT_75812"/>
<dbReference type="HOGENOM" id="CLU_496135_0_0_1"/>
<protein>
    <submittedName>
        <fullName evidence="2">Uncharacterized protein</fullName>
    </submittedName>
</protein>
<evidence type="ECO:0000256" key="1">
    <source>
        <dbReference type="SAM" id="MobiDB-lite"/>
    </source>
</evidence>
<name>C7Z5N4_FUSV7</name>
<dbReference type="Proteomes" id="UP000005206">
    <property type="component" value="Chromosome 2"/>
</dbReference>
<dbReference type="EMBL" id="GG698910">
    <property type="protein sequence ID" value="EEU40555.1"/>
    <property type="molecule type" value="Genomic_DNA"/>
</dbReference>
<feature type="region of interest" description="Disordered" evidence="1">
    <location>
        <begin position="316"/>
        <end position="335"/>
    </location>
</feature>
<accession>C7Z5N4</accession>
<dbReference type="eggNOG" id="ENOG502REKZ">
    <property type="taxonomic scope" value="Eukaryota"/>
</dbReference>
<organism evidence="2 3">
    <name type="scientific">Fusarium vanettenii (strain ATCC MYA-4622 / CBS 123669 / FGSC 9596 / NRRL 45880 / 77-13-4)</name>
    <name type="common">Fusarium solani subsp. pisi</name>
    <dbReference type="NCBI Taxonomy" id="660122"/>
    <lineage>
        <taxon>Eukaryota</taxon>
        <taxon>Fungi</taxon>
        <taxon>Dikarya</taxon>
        <taxon>Ascomycota</taxon>
        <taxon>Pezizomycotina</taxon>
        <taxon>Sordariomycetes</taxon>
        <taxon>Hypocreomycetidae</taxon>
        <taxon>Hypocreales</taxon>
        <taxon>Nectriaceae</taxon>
        <taxon>Fusarium</taxon>
        <taxon>Fusarium solani species complex</taxon>
        <taxon>Fusarium vanettenii</taxon>
    </lineage>
</organism>
<proteinExistence type="predicted"/>
<evidence type="ECO:0000313" key="2">
    <source>
        <dbReference type="EMBL" id="EEU40555.1"/>
    </source>
</evidence>
<dbReference type="AlphaFoldDB" id="C7Z5N4"/>
<sequence>MSNSYLFSLWADLLRPSEQLFVLHRAATLLRPFRQTFCIILYLPRKSKDNPTSYLNCTSGLSPATPPAVRLIFTYVLTLRCMLPIRLAILIQPQQNDHAFTRRGGSKNAAVLSVHVNKAFRFEKIDLELQKEVSGKIVDDIFRHAGLAKDDAPECWEKSQDRLVKGKLLNTTLSTRITAYSGWKTIKQYSKTAMRLYQQTGKLPCLPAHVMISMIALLFYRKIRLDTASMKKSSPNVLELFGAHDTTKWLRVAILTSEQVGHESFLVEVDHEMVAPQVRKEHSGSDNFSIVTTTEPPISIEALSILAFDTLKSNSEDESHRESTASTDTDDSPIEQVVTRSITRVQALERAGDLINQVRNPDFDQFALKDKMGLWLSEPVIRVLPMGLRKTVLLYCSDHLPDWSVKIKEHYFEDRDEHTWQETIQVAPAEQVYGKETLGSLLAKLKTIEANIHPTELREATLDRDLATFARKKETFAEEMSQQRQTLDWDLEVFARQRQALEDTSDLETLWGWFQSAEVNIPDVLRIVMHARCSWDTLQRLSDLDNVQN</sequence>
<dbReference type="GeneID" id="9678373"/>
<dbReference type="KEGG" id="nhe:NECHADRAFT_75812"/>
<keyword evidence="3" id="KW-1185">Reference proteome</keyword>
<reference evidence="2 3" key="1">
    <citation type="journal article" date="2009" name="PLoS Genet.">
        <title>The genome of Nectria haematococca: contribution of supernumerary chromosomes to gene expansion.</title>
        <authorList>
            <person name="Coleman J.J."/>
            <person name="Rounsley S.D."/>
            <person name="Rodriguez-Carres M."/>
            <person name="Kuo A."/>
            <person name="Wasmann C.C."/>
            <person name="Grimwood J."/>
            <person name="Schmutz J."/>
            <person name="Taga M."/>
            <person name="White G.J."/>
            <person name="Zhou S."/>
            <person name="Schwartz D.C."/>
            <person name="Freitag M."/>
            <person name="Ma L.J."/>
            <person name="Danchin E.G."/>
            <person name="Henrissat B."/>
            <person name="Coutinho P.M."/>
            <person name="Nelson D.R."/>
            <person name="Straney D."/>
            <person name="Napoli C.A."/>
            <person name="Barker B.M."/>
            <person name="Gribskov M."/>
            <person name="Rep M."/>
            <person name="Kroken S."/>
            <person name="Molnar I."/>
            <person name="Rensing C."/>
            <person name="Kennell J.C."/>
            <person name="Zamora J."/>
            <person name="Farman M.L."/>
            <person name="Selker E.U."/>
            <person name="Salamov A."/>
            <person name="Shapiro H."/>
            <person name="Pangilinan J."/>
            <person name="Lindquist E."/>
            <person name="Lamers C."/>
            <person name="Grigoriev I.V."/>
            <person name="Geiser D.M."/>
            <person name="Covert S.F."/>
            <person name="Temporini E."/>
            <person name="Vanetten H.D."/>
        </authorList>
    </citation>
    <scope>NUCLEOTIDE SEQUENCE [LARGE SCALE GENOMIC DNA]</scope>
    <source>
        <strain evidence="3">ATCC MYA-4622 / CBS 123669 / FGSC 9596 / NRRL 45880 / 77-13-4</strain>
    </source>
</reference>
<dbReference type="OrthoDB" id="5071341at2759"/>
<dbReference type="InParanoid" id="C7Z5N4"/>
<gene>
    <name evidence="2" type="ORF">NECHADRAFT_75812</name>
</gene>